<dbReference type="Pfam" id="PF06386">
    <property type="entry name" value="GvpL_GvpF"/>
    <property type="match status" value="1"/>
</dbReference>
<dbReference type="PANTHER" id="PTHR36852">
    <property type="entry name" value="PROTEIN GVPL 2"/>
    <property type="match status" value="1"/>
</dbReference>
<evidence type="ECO:0000256" key="1">
    <source>
        <dbReference type="ARBA" id="ARBA00022987"/>
    </source>
</evidence>
<evidence type="ECO:0000313" key="4">
    <source>
        <dbReference type="EMBL" id="RWA22809.1"/>
    </source>
</evidence>
<dbReference type="Proteomes" id="UP000287177">
    <property type="component" value="Unassembled WGS sequence"/>
</dbReference>
<comment type="caution">
    <text evidence="4">The sequence shown here is derived from an EMBL/GenBank/DDBJ whole genome shotgun (WGS) entry which is preliminary data.</text>
</comment>
<proteinExistence type="inferred from homology"/>
<name>A0A439DYR0_9MYCO</name>
<gene>
    <name evidence="4" type="ORF">MELE44368_11345</name>
</gene>
<dbReference type="EMBL" id="ATDN01000003">
    <property type="protein sequence ID" value="RWA22809.1"/>
    <property type="molecule type" value="Genomic_DNA"/>
</dbReference>
<reference evidence="4 5" key="1">
    <citation type="submission" date="2013-06" db="EMBL/GenBank/DDBJ databases">
        <title>The draft sequence of the Mycobacterium elephantis genome.</title>
        <authorList>
            <person name="Pettersson F.B."/>
            <person name="Das S."/>
            <person name="Dasgupta S."/>
            <person name="Bhattacharya A."/>
            <person name="Kirsebom L.A."/>
        </authorList>
    </citation>
    <scope>NUCLEOTIDE SEQUENCE [LARGE SCALE GENOMIC DNA]</scope>
    <source>
        <strain evidence="4 5">DSM 44368</strain>
    </source>
</reference>
<sequence length="262" mass="28266">MMVRDKDSGEAQVSLGVYVYGIVPADVEVESDAVGIGDPPAKVKVIRKGDIAALVSPVPTDQALGKPECLQAHARLLDGTASVAPVLPMRFGAVMTDEESVAEELLEQNHDEFAEALRALEGHAEYIVKGRYEEDAILHEVISESSEAQQLRGDIAGLSEDASRQARMALGELVVNAIESKRHADTDIAIEALDGIAKQLNVRQPTHELDAVSVALLAALEDEAKLQDTLDELVEQWRGRVQLRLLGPLAAYDFVVTRAETG</sequence>
<dbReference type="AlphaFoldDB" id="A0A439DYR0"/>
<keyword evidence="1" id="KW-0304">Gas vesicle</keyword>
<evidence type="ECO:0008006" key="6">
    <source>
        <dbReference type="Google" id="ProtNLM"/>
    </source>
</evidence>
<organism evidence="4 5">
    <name type="scientific">Mycolicibacterium elephantis DSM 44368</name>
    <dbReference type="NCBI Taxonomy" id="1335622"/>
    <lineage>
        <taxon>Bacteria</taxon>
        <taxon>Bacillati</taxon>
        <taxon>Actinomycetota</taxon>
        <taxon>Actinomycetes</taxon>
        <taxon>Mycobacteriales</taxon>
        <taxon>Mycobacteriaceae</taxon>
        <taxon>Mycolicibacterium</taxon>
    </lineage>
</organism>
<comment type="subcellular location">
    <subcellularLocation>
        <location evidence="2">Gas vesicle</location>
    </subcellularLocation>
</comment>
<dbReference type="PANTHER" id="PTHR36852:SF1">
    <property type="entry name" value="PROTEIN GVPL 2"/>
    <property type="match status" value="1"/>
</dbReference>
<accession>A0A439DYR0</accession>
<dbReference type="GO" id="GO:0031412">
    <property type="term" value="P:gas vesicle organization"/>
    <property type="evidence" value="ECO:0007669"/>
    <property type="project" value="InterPro"/>
</dbReference>
<evidence type="ECO:0000313" key="5">
    <source>
        <dbReference type="Proteomes" id="UP000287177"/>
    </source>
</evidence>
<evidence type="ECO:0000256" key="2">
    <source>
        <dbReference type="ARBA" id="ARBA00035108"/>
    </source>
</evidence>
<protein>
    <recommendedName>
        <fullName evidence="6">Gas vesicle protein GvpFL</fullName>
    </recommendedName>
</protein>
<evidence type="ECO:0000256" key="3">
    <source>
        <dbReference type="ARBA" id="ARBA00035643"/>
    </source>
</evidence>
<dbReference type="RefSeq" id="WP_128107221.1">
    <property type="nucleotide sequence ID" value="NZ_ATDN01000003.1"/>
</dbReference>
<keyword evidence="5" id="KW-1185">Reference proteome</keyword>
<dbReference type="GO" id="GO:0031411">
    <property type="term" value="C:gas vesicle"/>
    <property type="evidence" value="ECO:0007669"/>
    <property type="project" value="UniProtKB-SubCell"/>
</dbReference>
<dbReference type="InterPro" id="IPR009430">
    <property type="entry name" value="GvpL/GvpF"/>
</dbReference>
<comment type="similarity">
    <text evidence="3">Belongs to the gas vesicle GvpF/GvpL family.</text>
</comment>